<evidence type="ECO:0000256" key="7">
    <source>
        <dbReference type="ARBA" id="ARBA00049158"/>
    </source>
</evidence>
<dbReference type="Proteomes" id="UP000184465">
    <property type="component" value="Unassembled WGS sequence"/>
</dbReference>
<comment type="catalytic activity">
    <reaction evidence="7 8">
        <text>L-histidinol phosphate + H2O = L-histidinol + phosphate</text>
        <dbReference type="Rhea" id="RHEA:14465"/>
        <dbReference type="ChEBI" id="CHEBI:15377"/>
        <dbReference type="ChEBI" id="CHEBI:43474"/>
        <dbReference type="ChEBI" id="CHEBI:57699"/>
        <dbReference type="ChEBI" id="CHEBI:57980"/>
        <dbReference type="EC" id="3.1.3.15"/>
    </reaction>
</comment>
<evidence type="ECO:0000256" key="8">
    <source>
        <dbReference type="RuleBase" id="RU366003"/>
    </source>
</evidence>
<dbReference type="UniPathway" id="UPA00031">
    <property type="reaction ID" value="UER00013"/>
</dbReference>
<organism evidence="10 11">
    <name type="scientific">Paramaledivibacter caminithermalis (strain DSM 15212 / CIP 107654 / DViRD3)</name>
    <name type="common">Clostridium caminithermale</name>
    <dbReference type="NCBI Taxonomy" id="1121301"/>
    <lineage>
        <taxon>Bacteria</taxon>
        <taxon>Bacillati</taxon>
        <taxon>Bacillota</taxon>
        <taxon>Clostridia</taxon>
        <taxon>Peptostreptococcales</taxon>
        <taxon>Caminicellaceae</taxon>
        <taxon>Paramaledivibacter</taxon>
    </lineage>
</organism>
<dbReference type="SMART" id="SM00481">
    <property type="entry name" value="POLIIIAc"/>
    <property type="match status" value="1"/>
</dbReference>
<evidence type="ECO:0000256" key="6">
    <source>
        <dbReference type="ARBA" id="ARBA00023102"/>
    </source>
</evidence>
<dbReference type="GO" id="GO:0000105">
    <property type="term" value="P:L-histidine biosynthetic process"/>
    <property type="evidence" value="ECO:0007669"/>
    <property type="project" value="UniProtKB-UniRule"/>
</dbReference>
<dbReference type="InterPro" id="IPR003141">
    <property type="entry name" value="Pol/His_phosphatase_N"/>
</dbReference>
<evidence type="ECO:0000313" key="11">
    <source>
        <dbReference type="Proteomes" id="UP000184465"/>
    </source>
</evidence>
<dbReference type="Pfam" id="PF02811">
    <property type="entry name" value="PHP"/>
    <property type="match status" value="1"/>
</dbReference>
<gene>
    <name evidence="10" type="ORF">SAMN02745912_00302</name>
</gene>
<reference evidence="10 11" key="1">
    <citation type="submission" date="2016-11" db="EMBL/GenBank/DDBJ databases">
        <authorList>
            <person name="Jaros S."/>
            <person name="Januszkiewicz K."/>
            <person name="Wedrychowicz H."/>
        </authorList>
    </citation>
    <scope>NUCLEOTIDE SEQUENCE [LARGE SCALE GENOMIC DNA]</scope>
    <source>
        <strain evidence="10 11">DSM 15212</strain>
    </source>
</reference>
<evidence type="ECO:0000256" key="4">
    <source>
        <dbReference type="ARBA" id="ARBA00022605"/>
    </source>
</evidence>
<dbReference type="AlphaFoldDB" id="A0A1M6K7D8"/>
<name>A0A1M6K7D8_PARC5</name>
<evidence type="ECO:0000256" key="2">
    <source>
        <dbReference type="ARBA" id="ARBA00009152"/>
    </source>
</evidence>
<evidence type="ECO:0000256" key="5">
    <source>
        <dbReference type="ARBA" id="ARBA00022801"/>
    </source>
</evidence>
<keyword evidence="4 8" id="KW-0028">Amino-acid biosynthesis</keyword>
<dbReference type="NCBIfam" id="TIGR01856">
    <property type="entry name" value="hisJ_fam"/>
    <property type="match status" value="1"/>
</dbReference>
<dbReference type="InterPro" id="IPR016195">
    <property type="entry name" value="Pol/histidinol_Pase-like"/>
</dbReference>
<keyword evidence="11" id="KW-1185">Reference proteome</keyword>
<dbReference type="GO" id="GO:0004401">
    <property type="term" value="F:histidinol-phosphatase activity"/>
    <property type="evidence" value="ECO:0007669"/>
    <property type="project" value="UniProtKB-UniRule"/>
</dbReference>
<dbReference type="EMBL" id="FRAG01000002">
    <property type="protein sequence ID" value="SHJ54908.1"/>
    <property type="molecule type" value="Genomic_DNA"/>
</dbReference>
<accession>A0A1M6K7D8</accession>
<dbReference type="SUPFAM" id="SSF89550">
    <property type="entry name" value="PHP domain-like"/>
    <property type="match status" value="1"/>
</dbReference>
<dbReference type="Gene3D" id="3.20.20.140">
    <property type="entry name" value="Metal-dependent hydrolases"/>
    <property type="match status" value="1"/>
</dbReference>
<evidence type="ECO:0000256" key="1">
    <source>
        <dbReference type="ARBA" id="ARBA00004970"/>
    </source>
</evidence>
<keyword evidence="6 8" id="KW-0368">Histidine biosynthesis</keyword>
<evidence type="ECO:0000313" key="10">
    <source>
        <dbReference type="EMBL" id="SHJ54908.1"/>
    </source>
</evidence>
<sequence>MPLKLGVIIIMYYDYHVHSRFSSDCDVDMKDIIERAIEFGIKEICFTDHTDYDYCDPSINFEFDIDEYTRYIDLMRNNYENKIKILKGIEMGIQPHIIGKCDRVIAKGDFDFVISSIHTCNRKDLYNGDFYRGKTAREAYLKYFEELLYCIKNFKNFNVIGHLNILARYNKAVAKEKLSSYFDILEVIFKALIERNKGIEINTSSLRYSDTLLLSADVLKFYYELGGKVITLGSDTHVPHTLAYKFDYVYEILKEIGFKYIATFEKMEPRFVRI</sequence>
<dbReference type="GO" id="GO:0005737">
    <property type="term" value="C:cytoplasm"/>
    <property type="evidence" value="ECO:0007669"/>
    <property type="project" value="TreeGrafter"/>
</dbReference>
<dbReference type="RefSeq" id="WP_084111581.1">
    <property type="nucleotide sequence ID" value="NZ_FRAG01000002.1"/>
</dbReference>
<dbReference type="InterPro" id="IPR004013">
    <property type="entry name" value="PHP_dom"/>
</dbReference>
<dbReference type="PANTHER" id="PTHR21039:SF0">
    <property type="entry name" value="HISTIDINOL-PHOSPHATASE"/>
    <property type="match status" value="1"/>
</dbReference>
<evidence type="ECO:0000259" key="9">
    <source>
        <dbReference type="SMART" id="SM00481"/>
    </source>
</evidence>
<dbReference type="PANTHER" id="PTHR21039">
    <property type="entry name" value="HISTIDINOL PHOSPHATASE-RELATED"/>
    <property type="match status" value="1"/>
</dbReference>
<proteinExistence type="inferred from homology"/>
<comment type="similarity">
    <text evidence="2 8">Belongs to the PHP hydrolase family. HisK subfamily.</text>
</comment>
<dbReference type="InterPro" id="IPR010140">
    <property type="entry name" value="Histidinol_P_phosphatase_HisJ"/>
</dbReference>
<comment type="pathway">
    <text evidence="1 8">Amino-acid biosynthesis; L-histidine biosynthesis; L-histidine from 5-phospho-alpha-D-ribose 1-diphosphate: step 8/9.</text>
</comment>
<evidence type="ECO:0000256" key="3">
    <source>
        <dbReference type="ARBA" id="ARBA00013085"/>
    </source>
</evidence>
<dbReference type="EC" id="3.1.3.15" evidence="3 8"/>
<dbReference type="OrthoDB" id="9775255at2"/>
<feature type="domain" description="Polymerase/histidinol phosphatase N-terminal" evidence="9">
    <location>
        <begin position="13"/>
        <end position="95"/>
    </location>
</feature>
<dbReference type="STRING" id="1121301.SAMN02745912_00302"/>
<protein>
    <recommendedName>
        <fullName evidence="3 8">Histidinol-phosphatase</fullName>
        <shortName evidence="8">HolPase</shortName>
        <ecNumber evidence="3 8">3.1.3.15</ecNumber>
    </recommendedName>
</protein>
<keyword evidence="5 8" id="KW-0378">Hydrolase</keyword>